<dbReference type="PRINTS" id="PR00080">
    <property type="entry name" value="SDRFAMILY"/>
</dbReference>
<dbReference type="RefSeq" id="WP_091119343.1">
    <property type="nucleotide sequence ID" value="NZ_FOLB01000001.1"/>
</dbReference>
<accession>A0A1I1DQN8</accession>
<sequence length="269" mass="27969">MSTRPAVLVSGSATGIGRAIVGRFARAGWLVGVYDIDAVGAERAVRELVAEHGAAAAVGGVLDVTVPEQWDAVIADFTEGSGGRLDLLVNNAGILFGGRFADVPLDAHLRTVDVNVKGVLSGCHAAHAALRATAGSGVINVCSASAIYGQAELASYSASKFAVRGLTEALEIEWRDEGIRVQAVWPLFVATAMTEDLHIASTDALGVHLTPGDVAEEVFAMAQPRRGLRRVLSPRVHTAVGLPGKVMAVVADVAPSLVSRAVNRRIARP</sequence>
<evidence type="ECO:0000313" key="5">
    <source>
        <dbReference type="Proteomes" id="UP000198832"/>
    </source>
</evidence>
<dbReference type="GO" id="GO:0016491">
    <property type="term" value="F:oxidoreductase activity"/>
    <property type="evidence" value="ECO:0007669"/>
    <property type="project" value="UniProtKB-KW"/>
</dbReference>
<protein>
    <submittedName>
        <fullName evidence="4">NADP-dependent 3-hydroxy acid dehydrogenase YdfG</fullName>
    </submittedName>
</protein>
<dbReference type="OrthoDB" id="9775296at2"/>
<dbReference type="EMBL" id="FOLB01000001">
    <property type="protein sequence ID" value="SFB74883.1"/>
    <property type="molecule type" value="Genomic_DNA"/>
</dbReference>
<evidence type="ECO:0000256" key="2">
    <source>
        <dbReference type="ARBA" id="ARBA00023002"/>
    </source>
</evidence>
<dbReference type="NCBIfam" id="NF006123">
    <property type="entry name" value="PRK08267.1"/>
    <property type="match status" value="1"/>
</dbReference>
<dbReference type="PRINTS" id="PR00081">
    <property type="entry name" value="GDHRDH"/>
</dbReference>
<dbReference type="AlphaFoldDB" id="A0A1I1DQN8"/>
<keyword evidence="2" id="KW-0560">Oxidoreductase</keyword>
<dbReference type="PANTHER" id="PTHR43669">
    <property type="entry name" value="5-KETO-D-GLUCONATE 5-REDUCTASE"/>
    <property type="match status" value="1"/>
</dbReference>
<gene>
    <name evidence="4" type="ORF">SAMN04487968_101294</name>
</gene>
<dbReference type="Gene3D" id="3.40.50.720">
    <property type="entry name" value="NAD(P)-binding Rossmann-like Domain"/>
    <property type="match status" value="1"/>
</dbReference>
<name>A0A1I1DQN8_9ACTN</name>
<proteinExistence type="inferred from homology"/>
<evidence type="ECO:0000256" key="3">
    <source>
        <dbReference type="RuleBase" id="RU000363"/>
    </source>
</evidence>
<dbReference type="InterPro" id="IPR002347">
    <property type="entry name" value="SDR_fam"/>
</dbReference>
<dbReference type="SUPFAM" id="SSF51735">
    <property type="entry name" value="NAD(P)-binding Rossmann-fold domains"/>
    <property type="match status" value="1"/>
</dbReference>
<dbReference type="PANTHER" id="PTHR43669:SF3">
    <property type="entry name" value="ALCOHOL DEHYDROGENASE, PUTATIVE (AFU_ORTHOLOGUE AFUA_3G03445)-RELATED"/>
    <property type="match status" value="1"/>
</dbReference>
<keyword evidence="5" id="KW-1185">Reference proteome</keyword>
<evidence type="ECO:0000256" key="1">
    <source>
        <dbReference type="ARBA" id="ARBA00006484"/>
    </source>
</evidence>
<dbReference type="Pfam" id="PF00106">
    <property type="entry name" value="adh_short"/>
    <property type="match status" value="1"/>
</dbReference>
<dbReference type="InterPro" id="IPR036291">
    <property type="entry name" value="NAD(P)-bd_dom_sf"/>
</dbReference>
<organism evidence="4 5">
    <name type="scientific">Nocardioides terrae</name>
    <dbReference type="NCBI Taxonomy" id="574651"/>
    <lineage>
        <taxon>Bacteria</taxon>
        <taxon>Bacillati</taxon>
        <taxon>Actinomycetota</taxon>
        <taxon>Actinomycetes</taxon>
        <taxon>Propionibacteriales</taxon>
        <taxon>Nocardioidaceae</taxon>
        <taxon>Nocardioides</taxon>
    </lineage>
</organism>
<evidence type="ECO:0000313" key="4">
    <source>
        <dbReference type="EMBL" id="SFB74883.1"/>
    </source>
</evidence>
<dbReference type="Proteomes" id="UP000198832">
    <property type="component" value="Unassembled WGS sequence"/>
</dbReference>
<comment type="similarity">
    <text evidence="1 3">Belongs to the short-chain dehydrogenases/reductases (SDR) family.</text>
</comment>
<reference evidence="4 5" key="1">
    <citation type="submission" date="2016-10" db="EMBL/GenBank/DDBJ databases">
        <authorList>
            <person name="de Groot N.N."/>
        </authorList>
    </citation>
    <scope>NUCLEOTIDE SEQUENCE [LARGE SCALE GENOMIC DNA]</scope>
    <source>
        <strain evidence="4 5">CGMCC 1.7056</strain>
    </source>
</reference>
<dbReference type="STRING" id="574651.SAMN04487968_101294"/>